<evidence type="ECO:0000256" key="1">
    <source>
        <dbReference type="SAM" id="MobiDB-lite"/>
    </source>
</evidence>
<gene>
    <name evidence="3" type="ORF">ECRASSUSDP1_LOCUS27796</name>
</gene>
<keyword evidence="4" id="KW-1185">Reference proteome</keyword>
<evidence type="ECO:0000313" key="4">
    <source>
        <dbReference type="Proteomes" id="UP001295684"/>
    </source>
</evidence>
<dbReference type="EMBL" id="CAMPGE010028680">
    <property type="protein sequence ID" value="CAI2386190.1"/>
    <property type="molecule type" value="Genomic_DNA"/>
</dbReference>
<organism evidence="3 4">
    <name type="scientific">Euplotes crassus</name>
    <dbReference type="NCBI Taxonomy" id="5936"/>
    <lineage>
        <taxon>Eukaryota</taxon>
        <taxon>Sar</taxon>
        <taxon>Alveolata</taxon>
        <taxon>Ciliophora</taxon>
        <taxon>Intramacronucleata</taxon>
        <taxon>Spirotrichea</taxon>
        <taxon>Hypotrichia</taxon>
        <taxon>Euplotida</taxon>
        <taxon>Euplotidae</taxon>
        <taxon>Moneuplotes</taxon>
    </lineage>
</organism>
<feature type="region of interest" description="Disordered" evidence="1">
    <location>
        <begin position="160"/>
        <end position="182"/>
    </location>
</feature>
<dbReference type="InterPro" id="IPR036956">
    <property type="entry name" value="Impact_N_sf"/>
</dbReference>
<reference evidence="3" key="1">
    <citation type="submission" date="2023-07" db="EMBL/GenBank/DDBJ databases">
        <authorList>
            <consortium name="AG Swart"/>
            <person name="Singh M."/>
            <person name="Singh A."/>
            <person name="Seah K."/>
            <person name="Emmerich C."/>
        </authorList>
    </citation>
    <scope>NUCLEOTIDE SEQUENCE</scope>
    <source>
        <strain evidence="3">DP1</strain>
    </source>
</reference>
<feature type="region of interest" description="Disordered" evidence="1">
    <location>
        <begin position="631"/>
        <end position="652"/>
    </location>
</feature>
<dbReference type="AlphaFoldDB" id="A0AAD1Y7G1"/>
<dbReference type="InterPro" id="IPR001498">
    <property type="entry name" value="Impact_N"/>
</dbReference>
<proteinExistence type="predicted"/>
<name>A0AAD1Y7G1_EUPCR</name>
<evidence type="ECO:0000313" key="3">
    <source>
        <dbReference type="EMBL" id="CAI2386190.1"/>
    </source>
</evidence>
<dbReference type="Proteomes" id="UP001295684">
    <property type="component" value="Unassembled WGS sequence"/>
</dbReference>
<dbReference type="Gene3D" id="3.30.230.30">
    <property type="entry name" value="Impact, N-terminal domain"/>
    <property type="match status" value="1"/>
</dbReference>
<sequence>MLASSREESLNQKSEIVNNKMSIVGSLTNKHDKVIYKAFAVAIICQDDIDTALEQISKEDNKFFEAKNVIMAYRINSPEEVLIRSKNGHDIVEGFDNGDLEGCGEKLLHLLQRIAVENILIIVAISYYGIKGSLRIGSYSHCINIARDLLTSLHNKAVDYEETPEGEGEENQEYSDTQSVLKDTRNRIRLSTNPGQNRVTHFKNPSQRISFISNQRKHAKSSQNRITINANYPIRNMYSPQSISENDDSTVNFQNRSIMSPHFGERQEIDSSNVMPRVFNFPGVMGQNAYNSNRPNTYYSDLAAANSKFSNTSRRRKNHRGKNQLNKTGIQLEASGKKIKYSFNEDLNFNKTFAFASDPRKRVSFGQGLRAGQINYSAINSHRKQGSYTTNRERLNKTANKISPHLPRISDHSPLTPMQTSTNEVITEEGKLTTEKKLITKLKKNYQHQQENLKAKEIEAQRMAKMKGKSDLEGLEPINYQSKVQTTKKPVFSMIPRKMPSPKPGNFLQPKRLVLTDYKVLVPSAKAAPTVSVFNMHENLPESDSREHLDEVEIPDIDLTNYDNASLGFILNGEVERPKFRIHDVRRMMDEVPTDINRLENYIDRVELDEKPTNVLVKLAEQCKRRRRKLYKDLRNPDSSSSSSEESEENEMISNFKAYRIHNRF</sequence>
<dbReference type="Pfam" id="PF01205">
    <property type="entry name" value="Impact_N"/>
    <property type="match status" value="1"/>
</dbReference>
<evidence type="ECO:0000259" key="2">
    <source>
        <dbReference type="Pfam" id="PF01205"/>
    </source>
</evidence>
<protein>
    <recommendedName>
        <fullName evidence="2">Impact N-terminal domain-containing protein</fullName>
    </recommendedName>
</protein>
<accession>A0AAD1Y7G1</accession>
<comment type="caution">
    <text evidence="3">The sequence shown here is derived from an EMBL/GenBank/DDBJ whole genome shotgun (WGS) entry which is preliminary data.</text>
</comment>
<feature type="compositionally biased region" description="Acidic residues" evidence="1">
    <location>
        <begin position="160"/>
        <end position="173"/>
    </location>
</feature>
<feature type="domain" description="Impact N-terminal" evidence="2">
    <location>
        <begin position="36"/>
        <end position="131"/>
    </location>
</feature>